<evidence type="ECO:0000313" key="1">
    <source>
        <dbReference type="EMBL" id="KAL0355074.1"/>
    </source>
</evidence>
<dbReference type="PANTHER" id="PTHR11439">
    <property type="entry name" value="GAG-POL-RELATED RETROTRANSPOSON"/>
    <property type="match status" value="1"/>
</dbReference>
<accession>A0AAW2PJK6</accession>
<sequence length="102" mass="11473">MKFFLGIEVGRSPLGISLWQRKYALDILAETGLLGSKPTDTPMEHGHKLALSEGEDADGAAYRQLVVIYLTITRPEISYSVMFSQFAQAPRKEHFEATFRIL</sequence>
<reference evidence="1" key="1">
    <citation type="submission" date="2020-06" db="EMBL/GenBank/DDBJ databases">
        <authorList>
            <person name="Li T."/>
            <person name="Hu X."/>
            <person name="Zhang T."/>
            <person name="Song X."/>
            <person name="Zhang H."/>
            <person name="Dai N."/>
            <person name="Sheng W."/>
            <person name="Hou X."/>
            <person name="Wei L."/>
        </authorList>
    </citation>
    <scope>NUCLEOTIDE SEQUENCE</scope>
    <source>
        <strain evidence="1">G02</strain>
        <tissue evidence="1">Leaf</tissue>
    </source>
</reference>
<gene>
    <name evidence="1" type="ORF">Sradi_3954300</name>
</gene>
<comment type="caution">
    <text evidence="1">The sequence shown here is derived from an EMBL/GenBank/DDBJ whole genome shotgun (WGS) entry which is preliminary data.</text>
</comment>
<dbReference type="AlphaFoldDB" id="A0AAW2PJK6"/>
<organism evidence="1">
    <name type="scientific">Sesamum radiatum</name>
    <name type="common">Black benniseed</name>
    <dbReference type="NCBI Taxonomy" id="300843"/>
    <lineage>
        <taxon>Eukaryota</taxon>
        <taxon>Viridiplantae</taxon>
        <taxon>Streptophyta</taxon>
        <taxon>Embryophyta</taxon>
        <taxon>Tracheophyta</taxon>
        <taxon>Spermatophyta</taxon>
        <taxon>Magnoliopsida</taxon>
        <taxon>eudicotyledons</taxon>
        <taxon>Gunneridae</taxon>
        <taxon>Pentapetalae</taxon>
        <taxon>asterids</taxon>
        <taxon>lamiids</taxon>
        <taxon>Lamiales</taxon>
        <taxon>Pedaliaceae</taxon>
        <taxon>Sesamum</taxon>
    </lineage>
</organism>
<dbReference type="EMBL" id="JACGWJ010000017">
    <property type="protein sequence ID" value="KAL0355074.1"/>
    <property type="molecule type" value="Genomic_DNA"/>
</dbReference>
<reference evidence="1" key="2">
    <citation type="journal article" date="2024" name="Plant">
        <title>Genomic evolution and insights into agronomic trait innovations of Sesamum species.</title>
        <authorList>
            <person name="Miao H."/>
            <person name="Wang L."/>
            <person name="Qu L."/>
            <person name="Liu H."/>
            <person name="Sun Y."/>
            <person name="Le M."/>
            <person name="Wang Q."/>
            <person name="Wei S."/>
            <person name="Zheng Y."/>
            <person name="Lin W."/>
            <person name="Duan Y."/>
            <person name="Cao H."/>
            <person name="Xiong S."/>
            <person name="Wang X."/>
            <person name="Wei L."/>
            <person name="Li C."/>
            <person name="Ma Q."/>
            <person name="Ju M."/>
            <person name="Zhao R."/>
            <person name="Li G."/>
            <person name="Mu C."/>
            <person name="Tian Q."/>
            <person name="Mei H."/>
            <person name="Zhang T."/>
            <person name="Gao T."/>
            <person name="Zhang H."/>
        </authorList>
    </citation>
    <scope>NUCLEOTIDE SEQUENCE</scope>
    <source>
        <strain evidence="1">G02</strain>
    </source>
</reference>
<dbReference type="PANTHER" id="PTHR11439:SF462">
    <property type="match status" value="1"/>
</dbReference>
<protein>
    <submittedName>
        <fullName evidence="1">Uncharacterized protein</fullName>
    </submittedName>
</protein>
<proteinExistence type="predicted"/>
<name>A0AAW2PJK6_SESRA</name>